<gene>
    <name evidence="4" type="ORF">FRZ32_14435</name>
</gene>
<dbReference type="PANTHER" id="PTHR34978">
    <property type="entry name" value="POSSIBLE SENSOR-TRANSDUCER PROTEIN BLAR"/>
    <property type="match status" value="1"/>
</dbReference>
<feature type="transmembrane region" description="Helical" evidence="2">
    <location>
        <begin position="272"/>
        <end position="297"/>
    </location>
</feature>
<dbReference type="OrthoDB" id="1628901at2"/>
<keyword evidence="2" id="KW-1133">Transmembrane helix</keyword>
<dbReference type="CDD" id="cd07341">
    <property type="entry name" value="M56_BlaR1_MecR1_like"/>
    <property type="match status" value="1"/>
</dbReference>
<feature type="transmembrane region" description="Helical" evidence="2">
    <location>
        <begin position="87"/>
        <end position="108"/>
    </location>
</feature>
<feature type="domain" description="Peptidase M56" evidence="3">
    <location>
        <begin position="12"/>
        <end position="263"/>
    </location>
</feature>
<evidence type="ECO:0000259" key="3">
    <source>
        <dbReference type="Pfam" id="PF05569"/>
    </source>
</evidence>
<dbReference type="Pfam" id="PF05569">
    <property type="entry name" value="Peptidase_M56"/>
    <property type="match status" value="1"/>
</dbReference>
<comment type="caution">
    <text evidence="4">The sequence shown here is derived from an EMBL/GenBank/DDBJ whole genome shotgun (WGS) entry which is preliminary data.</text>
</comment>
<organism evidence="4 5">
    <name type="scientific">Allosphingosinicella ginsenosidimutans</name>
    <dbReference type="NCBI Taxonomy" id="1176539"/>
    <lineage>
        <taxon>Bacteria</taxon>
        <taxon>Pseudomonadati</taxon>
        <taxon>Pseudomonadota</taxon>
        <taxon>Alphaproteobacteria</taxon>
        <taxon>Sphingomonadales</taxon>
        <taxon>Sphingomonadaceae</taxon>
        <taxon>Allosphingosinicella</taxon>
    </lineage>
</organism>
<dbReference type="Proteomes" id="UP000321249">
    <property type="component" value="Unassembled WGS sequence"/>
</dbReference>
<dbReference type="PANTHER" id="PTHR34978:SF3">
    <property type="entry name" value="SLR0241 PROTEIN"/>
    <property type="match status" value="1"/>
</dbReference>
<dbReference type="InterPro" id="IPR008756">
    <property type="entry name" value="Peptidase_M56"/>
</dbReference>
<dbReference type="InterPro" id="IPR052173">
    <property type="entry name" value="Beta-lactam_resp_regulator"/>
</dbReference>
<feature type="region of interest" description="Disordered" evidence="1">
    <location>
        <begin position="295"/>
        <end position="319"/>
    </location>
</feature>
<feature type="transmembrane region" description="Helical" evidence="2">
    <location>
        <begin position="231"/>
        <end position="251"/>
    </location>
</feature>
<feature type="compositionally biased region" description="Pro residues" evidence="1">
    <location>
        <begin position="301"/>
        <end position="311"/>
    </location>
</feature>
<dbReference type="EMBL" id="VOQQ01000001">
    <property type="protein sequence ID" value="TXC64739.1"/>
    <property type="molecule type" value="Genomic_DNA"/>
</dbReference>
<evidence type="ECO:0000256" key="2">
    <source>
        <dbReference type="SAM" id="Phobius"/>
    </source>
</evidence>
<accession>A0A5C6TWX4</accession>
<keyword evidence="2" id="KW-0812">Transmembrane</keyword>
<evidence type="ECO:0000256" key="1">
    <source>
        <dbReference type="SAM" id="MobiDB-lite"/>
    </source>
</evidence>
<evidence type="ECO:0000313" key="5">
    <source>
        <dbReference type="Proteomes" id="UP000321249"/>
    </source>
</evidence>
<keyword evidence="2" id="KW-0472">Membrane</keyword>
<feature type="transmembrane region" description="Helical" evidence="2">
    <location>
        <begin position="182"/>
        <end position="205"/>
    </location>
</feature>
<keyword evidence="5" id="KW-1185">Reference proteome</keyword>
<evidence type="ECO:0000313" key="4">
    <source>
        <dbReference type="EMBL" id="TXC64739.1"/>
    </source>
</evidence>
<proteinExistence type="predicted"/>
<reference evidence="4 5" key="1">
    <citation type="journal article" date="2015" name="J. Microbiol.">
        <title>Sphingosinicella ginsenosidimutans sp. nov., with ginsenoside converting activity.</title>
        <authorList>
            <person name="Kim J.K."/>
            <person name="Kang M.S."/>
            <person name="Park S.C."/>
            <person name="Kim K.M."/>
            <person name="Choi K."/>
            <person name="Yoon M.H."/>
            <person name="Im W.T."/>
        </authorList>
    </citation>
    <scope>NUCLEOTIDE SEQUENCE [LARGE SCALE GENOMIC DNA]</scope>
    <source>
        <strain evidence="4 5">BS-11</strain>
    </source>
</reference>
<dbReference type="AlphaFoldDB" id="A0A5C6TWX4"/>
<sequence length="501" mass="53642">MIAWLALNMGWASAAMLLVLALRQPAARLFGAGVAYALWLLPALRLIQPPLPAWHAAIPSVAAPETLVVFVEGTAAPLPPDGGPGQWVPILLAIWAGGAAVFLAWQCLSYRAFLARLASGARRIGAHRGLPIVASEGAEGPLALGFLNRHIVVPADFEARYTPAERVLALDHEAVHHRRGDLWWNLAALLVLALNWFNPIAWIAFRAFRADQELACDAAVMAGADAGARHAYASALVKSASRPGLIAACPLNHADQLKRRLRMMKQHRRGRARLIGGLGIAGLVAAVGLVTGASGAAQSQPAPPPPPPTPPHADGEGQHRERVIVRTVTRDGHDETTTERIADGADVPADARRRTERVIVVSPGTDGNRERASGEGGRTRIHTRVVTSHCEDSLQDPARGDESRRRIVVTCRAGQPGEAGASAMVTGCSDADRFEVNEGTDRDRYRFVLCSTGANESPARRAQTLQQVRDRLAGDAGDLTGERRTRVLAAIDREIARLRGN</sequence>
<dbReference type="RefSeq" id="WP_147044162.1">
    <property type="nucleotide sequence ID" value="NZ_BAABIR010000001.1"/>
</dbReference>
<protein>
    <recommendedName>
        <fullName evidence="3">Peptidase M56 domain-containing protein</fullName>
    </recommendedName>
</protein>
<name>A0A5C6TWX4_9SPHN</name>